<dbReference type="Gene3D" id="3.40.50.1110">
    <property type="entry name" value="SGNH hydrolase"/>
    <property type="match status" value="1"/>
</dbReference>
<feature type="chain" id="PRO_5009279145" evidence="4">
    <location>
        <begin position="28"/>
        <end position="874"/>
    </location>
</feature>
<dbReference type="GO" id="GO:0016788">
    <property type="term" value="F:hydrolase activity, acting on ester bonds"/>
    <property type="evidence" value="ECO:0007669"/>
    <property type="project" value="InterPro"/>
</dbReference>
<protein>
    <submittedName>
        <fullName evidence="6">PKD domain-containing protein</fullName>
    </submittedName>
</protein>
<keyword evidence="1" id="KW-1015">Disulfide bond</keyword>
<evidence type="ECO:0000256" key="2">
    <source>
        <dbReference type="SAM" id="MobiDB-lite"/>
    </source>
</evidence>
<dbReference type="STRING" id="131112.SAMN04489737_0218"/>
<dbReference type="PANTHER" id="PTHR37981:SF1">
    <property type="entry name" value="SGNH HYDROLASE-TYPE ESTERASE DOMAIN-CONTAINING PROTEIN"/>
    <property type="match status" value="1"/>
</dbReference>
<evidence type="ECO:0000256" key="1">
    <source>
        <dbReference type="PIRSR" id="PIRSR637460-2"/>
    </source>
</evidence>
<dbReference type="Pfam" id="PF18911">
    <property type="entry name" value="PKD_4"/>
    <property type="match status" value="1"/>
</dbReference>
<dbReference type="PANTHER" id="PTHR37981">
    <property type="entry name" value="LIPASE 2"/>
    <property type="match status" value="1"/>
</dbReference>
<keyword evidence="3" id="KW-0812">Transmembrane</keyword>
<evidence type="ECO:0000259" key="5">
    <source>
        <dbReference type="PROSITE" id="PS50093"/>
    </source>
</evidence>
<dbReference type="Proteomes" id="UP000214355">
    <property type="component" value="Chromosome I"/>
</dbReference>
<name>A0A1H2LA35_9ACTO</name>
<gene>
    <name evidence="6" type="ORF">SAMN04489737_0218</name>
</gene>
<accession>A0A1H2LA35</accession>
<dbReference type="SUPFAM" id="SSF52266">
    <property type="entry name" value="SGNH hydrolase"/>
    <property type="match status" value="1"/>
</dbReference>
<evidence type="ECO:0000313" key="7">
    <source>
        <dbReference type="Proteomes" id="UP000214355"/>
    </source>
</evidence>
<dbReference type="AlphaFoldDB" id="A0A1H2LA35"/>
<dbReference type="Gene3D" id="2.60.40.10">
    <property type="entry name" value="Immunoglobulins"/>
    <property type="match status" value="1"/>
</dbReference>
<feature type="region of interest" description="Disordered" evidence="2">
    <location>
        <begin position="384"/>
        <end position="451"/>
    </location>
</feature>
<dbReference type="Pfam" id="PF13472">
    <property type="entry name" value="Lipase_GDSL_2"/>
    <property type="match status" value="1"/>
</dbReference>
<sequence>MKSITKKLFAGFVALSTSLFTASPALADTTQQQDEKYLTLTLIGDSYTAGNGAGLYYGPTEAYRSMRNWGHVYADQLNAAGVHTTVHNLAHSGEVTSGVLEKQISKVPVDSDIVLFTIGGNDIEFQNIISGCFVPYPVGEYAKCKAAISIANDKIDATFKNVEEILSQLNNRLSPDAEIVMVGYPYLSLDKEFILSSGWFGSGDKYDASREVRAFGKKAVELQTNLVNGWNSAPSHVKVKFVPTHVAFEGHEPDPGSLAYNPKRWFNELAEENGRADENGITQAEWSKNTMMFYHPNITGHEEIGKLLYKTIGVPSSAHVQQSYARPIDVTFLVEASAQTQEKLPEIKKQIRRIATETFDASANADQQARFSLKSYVGEDPIPYEKAQPEVNIPDVPQPEANSPVESVVPDLPDDSQPKAVAAQPSETTEPTEATDPAPADDADAHAEGPAATTSFGELSDVLNSLNNLDTTTDQNAQDFLATLKTVTNSHDWRAEARKIVVVIGDAELKDTSKLGDEVQKLLLSAFAANTVEFNLIDLDADRTDPIPSLFTRTGGRMQLLGDLRPLILEAPTAKLGQVPTQKQGATVEFSADGSFSPNSDIESYAWDFDGDGKPDATTSENKISHAFTTVGEHTVSVTITDKDKQTAIATIMVDVTEDGDLVDQSIDNCPDVANEDQLDTDSDGIGDACDNLNLAEIQKKVTAGAEAQSFDIHSVLPNATDIKLTLETATPQSWNVALKDSVLSYAATDKANGGETAIAMLTMKVPVGTTFKRNVPEMKDMAVRLTLTATKVIPAMELTPGTKTIPAMKLTPGTKTIPALPLVPATTLPQSPKVVEQATGTGLAKTGSSVGAVALFAMVLITSGMALTIRKES</sequence>
<feature type="transmembrane region" description="Helical" evidence="3">
    <location>
        <begin position="851"/>
        <end position="870"/>
    </location>
</feature>
<evidence type="ECO:0000313" key="6">
    <source>
        <dbReference type="EMBL" id="SDU77890.1"/>
    </source>
</evidence>
<dbReference type="InterPro" id="IPR000601">
    <property type="entry name" value="PKD_dom"/>
</dbReference>
<dbReference type="GeneID" id="65343976"/>
<dbReference type="InterPro" id="IPR013783">
    <property type="entry name" value="Ig-like_fold"/>
</dbReference>
<dbReference type="SMART" id="SM00089">
    <property type="entry name" value="PKD"/>
    <property type="match status" value="1"/>
</dbReference>
<dbReference type="InterPro" id="IPR037460">
    <property type="entry name" value="SEST-like"/>
</dbReference>
<organism evidence="6 7">
    <name type="scientific">Arcanobacterium phocae</name>
    <dbReference type="NCBI Taxonomy" id="131112"/>
    <lineage>
        <taxon>Bacteria</taxon>
        <taxon>Bacillati</taxon>
        <taxon>Actinomycetota</taxon>
        <taxon>Actinomycetes</taxon>
        <taxon>Actinomycetales</taxon>
        <taxon>Actinomycetaceae</taxon>
        <taxon>Arcanobacterium</taxon>
    </lineage>
</organism>
<dbReference type="GO" id="GO:0006629">
    <property type="term" value="P:lipid metabolic process"/>
    <property type="evidence" value="ECO:0007669"/>
    <property type="project" value="TreeGrafter"/>
</dbReference>
<dbReference type="InterPro" id="IPR022409">
    <property type="entry name" value="PKD/Chitinase_dom"/>
</dbReference>
<keyword evidence="7" id="KW-1185">Reference proteome</keyword>
<dbReference type="GO" id="GO:0005975">
    <property type="term" value="P:carbohydrate metabolic process"/>
    <property type="evidence" value="ECO:0007669"/>
    <property type="project" value="UniProtKB-ARBA"/>
</dbReference>
<keyword evidence="3" id="KW-0472">Membrane</keyword>
<dbReference type="InterPro" id="IPR035986">
    <property type="entry name" value="PKD_dom_sf"/>
</dbReference>
<dbReference type="EMBL" id="LT629804">
    <property type="protein sequence ID" value="SDU77890.1"/>
    <property type="molecule type" value="Genomic_DNA"/>
</dbReference>
<dbReference type="InterPro" id="IPR036465">
    <property type="entry name" value="vWFA_dom_sf"/>
</dbReference>
<dbReference type="CDD" id="cd00146">
    <property type="entry name" value="PKD"/>
    <property type="match status" value="1"/>
</dbReference>
<dbReference type="RefSeq" id="WP_091278857.1">
    <property type="nucleotide sequence ID" value="NZ_JABAPH010000026.1"/>
</dbReference>
<keyword evidence="3" id="KW-1133">Transmembrane helix</keyword>
<reference evidence="7" key="1">
    <citation type="submission" date="2016-10" db="EMBL/GenBank/DDBJ databases">
        <authorList>
            <person name="Varghese N."/>
            <person name="Submissions S."/>
        </authorList>
    </citation>
    <scope>NUCLEOTIDE SEQUENCE [LARGE SCALE GENOMIC DNA]</scope>
    <source>
        <strain evidence="7">DSM 10002</strain>
    </source>
</reference>
<keyword evidence="4" id="KW-0732">Signal</keyword>
<feature type="domain" description="PKD" evidence="5">
    <location>
        <begin position="571"/>
        <end position="661"/>
    </location>
</feature>
<feature type="compositionally biased region" description="Low complexity" evidence="2">
    <location>
        <begin position="422"/>
        <end position="440"/>
    </location>
</feature>
<evidence type="ECO:0000256" key="4">
    <source>
        <dbReference type="SAM" id="SignalP"/>
    </source>
</evidence>
<dbReference type="InterPro" id="IPR036514">
    <property type="entry name" value="SGNH_hydro_sf"/>
</dbReference>
<dbReference type="PROSITE" id="PS50093">
    <property type="entry name" value="PKD"/>
    <property type="match status" value="1"/>
</dbReference>
<evidence type="ECO:0000256" key="3">
    <source>
        <dbReference type="SAM" id="Phobius"/>
    </source>
</evidence>
<dbReference type="Gene3D" id="3.40.50.410">
    <property type="entry name" value="von Willebrand factor, type A domain"/>
    <property type="match status" value="1"/>
</dbReference>
<feature type="disulfide bond" evidence="1">
    <location>
        <begin position="132"/>
        <end position="144"/>
    </location>
</feature>
<dbReference type="SUPFAM" id="SSF53300">
    <property type="entry name" value="vWA-like"/>
    <property type="match status" value="1"/>
</dbReference>
<dbReference type="OrthoDB" id="5503950at2"/>
<dbReference type="InterPro" id="IPR013830">
    <property type="entry name" value="SGNH_hydro"/>
</dbReference>
<dbReference type="SUPFAM" id="SSF49299">
    <property type="entry name" value="PKD domain"/>
    <property type="match status" value="1"/>
</dbReference>
<proteinExistence type="predicted"/>
<feature type="signal peptide" evidence="4">
    <location>
        <begin position="1"/>
        <end position="27"/>
    </location>
</feature>